<dbReference type="RefSeq" id="WP_227018934.1">
    <property type="nucleotide sequence ID" value="NZ_JAGSND010000008.1"/>
</dbReference>
<dbReference type="InterPro" id="IPR038071">
    <property type="entry name" value="UROD/MetE-like_sf"/>
</dbReference>
<reference evidence="2" key="1">
    <citation type="submission" date="2021-04" db="EMBL/GenBank/DDBJ databases">
        <title>Sinoanaerobacter chloroacetimidivorans sp. nov., an obligate anaerobic bacterium isolated from anaerobic sludge.</title>
        <authorList>
            <person name="Bao Y."/>
        </authorList>
    </citation>
    <scope>NUCLEOTIDE SEQUENCE</scope>
    <source>
        <strain evidence="2">BAD-6</strain>
    </source>
</reference>
<dbReference type="SUPFAM" id="SSF51726">
    <property type="entry name" value="UROD/MetE-like"/>
    <property type="match status" value="1"/>
</dbReference>
<feature type="domain" description="Uroporphyrinogen decarboxylase (URO-D)" evidence="1">
    <location>
        <begin position="3"/>
        <end position="331"/>
    </location>
</feature>
<dbReference type="Pfam" id="PF01208">
    <property type="entry name" value="URO-D"/>
    <property type="match status" value="1"/>
</dbReference>
<evidence type="ECO:0000313" key="2">
    <source>
        <dbReference type="EMBL" id="MBR0598811.1"/>
    </source>
</evidence>
<dbReference type="CDD" id="cd03465">
    <property type="entry name" value="URO-D_like"/>
    <property type="match status" value="1"/>
</dbReference>
<protein>
    <submittedName>
        <fullName evidence="2">Uroporphyrinogen decarboxylase family protein</fullName>
    </submittedName>
</protein>
<evidence type="ECO:0000259" key="1">
    <source>
        <dbReference type="Pfam" id="PF01208"/>
    </source>
</evidence>
<dbReference type="Proteomes" id="UP000675664">
    <property type="component" value="Unassembled WGS sequence"/>
</dbReference>
<reference evidence="2" key="2">
    <citation type="submission" date="2021-04" db="EMBL/GenBank/DDBJ databases">
        <authorList>
            <person name="Liu J."/>
        </authorList>
    </citation>
    <scope>NUCLEOTIDE SEQUENCE</scope>
    <source>
        <strain evidence="2">BAD-6</strain>
    </source>
</reference>
<proteinExistence type="predicted"/>
<accession>A0A8J8B2J5</accession>
<dbReference type="EMBL" id="JAGSND010000008">
    <property type="protein sequence ID" value="MBR0598811.1"/>
    <property type="molecule type" value="Genomic_DNA"/>
</dbReference>
<dbReference type="PANTHER" id="PTHR47099">
    <property type="entry name" value="METHYLCOBAMIDE:COM METHYLTRANSFERASE MTBA"/>
    <property type="match status" value="1"/>
</dbReference>
<dbReference type="GO" id="GO:0004853">
    <property type="term" value="F:uroporphyrinogen decarboxylase activity"/>
    <property type="evidence" value="ECO:0007669"/>
    <property type="project" value="InterPro"/>
</dbReference>
<dbReference type="Gene3D" id="3.40.30.10">
    <property type="entry name" value="Glutaredoxin"/>
    <property type="match status" value="1"/>
</dbReference>
<name>A0A8J8B2J5_9FIRM</name>
<keyword evidence="3" id="KW-1185">Reference proteome</keyword>
<dbReference type="InterPro" id="IPR052024">
    <property type="entry name" value="Methanogen_methyltrans"/>
</dbReference>
<evidence type="ECO:0000313" key="3">
    <source>
        <dbReference type="Proteomes" id="UP000675664"/>
    </source>
</evidence>
<sequence>MGKELIFKTLRHEETNEIPWVPFAGVHAGKLKGYTAEEILKDSDKLAESLIEVKKLYTPDGMPVLFDLQVEAEILGCDLLWAKDNPPSVKSHPFADTNELPCKCKIPTEESGRLPIILDAMRRVKAEIGEDVALYGLICGPFTLASHLRGSNIFMDMMKNADYVKELVGFCAEVSCKMAEMYIDAGMDVIAVVDPLVSQISPRHIEKMLSDAFKAVFDFIRAKGSYSCFFVCGNATNQIEVMCKMGPDGISVDENVDLVKAKEITDRYNISIGGNIPLTTTMLHGTQEDNMKIVIDLMDSLTHRNLVISPGCDMPYDTPIENTIAASQAVKHPEKARKLLENYQSKVDDIDVTLPDYEHLDKVLIELFLLDPDQCAACTYMLNSVVDAFDEIKDIADYAVYKYTIKEDIARTRKMGIPNLPTMCVNGEIKWVSIIPDREEFISEVRKYAK</sequence>
<dbReference type="PANTHER" id="PTHR47099:SF1">
    <property type="entry name" value="METHYLCOBAMIDE:COM METHYLTRANSFERASE MTBA"/>
    <property type="match status" value="1"/>
</dbReference>
<organism evidence="2 3">
    <name type="scientific">Sinanaerobacter chloroacetimidivorans</name>
    <dbReference type="NCBI Taxonomy" id="2818044"/>
    <lineage>
        <taxon>Bacteria</taxon>
        <taxon>Bacillati</taxon>
        <taxon>Bacillota</taxon>
        <taxon>Clostridia</taxon>
        <taxon>Peptostreptococcales</taxon>
        <taxon>Anaerovoracaceae</taxon>
        <taxon>Sinanaerobacter</taxon>
    </lineage>
</organism>
<dbReference type="AlphaFoldDB" id="A0A8J8B2J5"/>
<dbReference type="Gene3D" id="3.20.20.210">
    <property type="match status" value="1"/>
</dbReference>
<dbReference type="InterPro" id="IPR000257">
    <property type="entry name" value="Uroporphyrinogen_deCOase"/>
</dbReference>
<gene>
    <name evidence="2" type="ORF">KCX82_13050</name>
</gene>
<comment type="caution">
    <text evidence="2">The sequence shown here is derived from an EMBL/GenBank/DDBJ whole genome shotgun (WGS) entry which is preliminary data.</text>
</comment>
<dbReference type="GO" id="GO:0006779">
    <property type="term" value="P:porphyrin-containing compound biosynthetic process"/>
    <property type="evidence" value="ECO:0007669"/>
    <property type="project" value="InterPro"/>
</dbReference>